<proteinExistence type="predicted"/>
<dbReference type="Proteomes" id="UP001630127">
    <property type="component" value="Unassembled WGS sequence"/>
</dbReference>
<comment type="caution">
    <text evidence="1">The sequence shown here is derived from an EMBL/GenBank/DDBJ whole genome shotgun (WGS) entry which is preliminary data.</text>
</comment>
<organism evidence="1 2">
    <name type="scientific">Cinchona calisaya</name>
    <dbReference type="NCBI Taxonomy" id="153742"/>
    <lineage>
        <taxon>Eukaryota</taxon>
        <taxon>Viridiplantae</taxon>
        <taxon>Streptophyta</taxon>
        <taxon>Embryophyta</taxon>
        <taxon>Tracheophyta</taxon>
        <taxon>Spermatophyta</taxon>
        <taxon>Magnoliopsida</taxon>
        <taxon>eudicotyledons</taxon>
        <taxon>Gunneridae</taxon>
        <taxon>Pentapetalae</taxon>
        <taxon>asterids</taxon>
        <taxon>lamiids</taxon>
        <taxon>Gentianales</taxon>
        <taxon>Rubiaceae</taxon>
        <taxon>Cinchonoideae</taxon>
        <taxon>Cinchoneae</taxon>
        <taxon>Cinchona</taxon>
    </lineage>
</organism>
<evidence type="ECO:0000313" key="1">
    <source>
        <dbReference type="EMBL" id="KAL3497790.1"/>
    </source>
</evidence>
<accession>A0ABD2XV09</accession>
<reference evidence="1 2" key="1">
    <citation type="submission" date="2024-11" db="EMBL/GenBank/DDBJ databases">
        <title>A near-complete genome assembly of Cinchona calisaya.</title>
        <authorList>
            <person name="Lian D.C."/>
            <person name="Zhao X.W."/>
            <person name="Wei L."/>
        </authorList>
    </citation>
    <scope>NUCLEOTIDE SEQUENCE [LARGE SCALE GENOMIC DNA]</scope>
    <source>
        <tissue evidence="1">Nenye</tissue>
    </source>
</reference>
<dbReference type="PANTHER" id="PTHR36019:SF3">
    <property type="entry name" value="PLANT_PROTEIN"/>
    <property type="match status" value="1"/>
</dbReference>
<name>A0ABD2XV09_9GENT</name>
<dbReference type="EMBL" id="JBJUIK010000017">
    <property type="protein sequence ID" value="KAL3497790.1"/>
    <property type="molecule type" value="Genomic_DNA"/>
</dbReference>
<gene>
    <name evidence="1" type="ORF">ACH5RR_040522</name>
</gene>
<sequence length="112" mass="12959">MSLNCLTWQGVKRTDSDVDIRERLCQEKPHINRFLAGFDRSWSGNLAPRPNNHDKMTRGTIQMVDKNTKAAHYRIHNSAPAGFEDTGSPRLARRCGMRRDWSFEDLRRVKGC</sequence>
<evidence type="ECO:0000313" key="2">
    <source>
        <dbReference type="Proteomes" id="UP001630127"/>
    </source>
</evidence>
<keyword evidence="2" id="KW-1185">Reference proteome</keyword>
<dbReference type="PANTHER" id="PTHR36019">
    <property type="entry name" value="PLANT/PROTEIN"/>
    <property type="match status" value="1"/>
</dbReference>
<dbReference type="AlphaFoldDB" id="A0ABD2XV09"/>
<protein>
    <submittedName>
        <fullName evidence="1">Uncharacterized protein</fullName>
    </submittedName>
</protein>